<proteinExistence type="inferred from homology"/>
<dbReference type="AlphaFoldDB" id="A0A846MRZ9"/>
<evidence type="ECO:0000313" key="3">
    <source>
        <dbReference type="EMBL" id="NIK74374.1"/>
    </source>
</evidence>
<dbReference type="PANTHER" id="PTHR35841:SF1">
    <property type="entry name" value="PHOSPHONATES-BINDING PERIPLASMIC PROTEIN"/>
    <property type="match status" value="1"/>
</dbReference>
<reference evidence="3 4" key="1">
    <citation type="submission" date="2020-03" db="EMBL/GenBank/DDBJ databases">
        <title>Genomic Encyclopedia of Type Strains, Phase IV (KMG-IV): sequencing the most valuable type-strain genomes for metagenomic binning, comparative biology and taxonomic classification.</title>
        <authorList>
            <person name="Goeker M."/>
        </authorList>
    </citation>
    <scope>NUCLEOTIDE SEQUENCE [LARGE SCALE GENOMIC DNA]</scope>
    <source>
        <strain evidence="3 4">DSM 5718</strain>
    </source>
</reference>
<keyword evidence="2" id="KW-0732">Signal</keyword>
<dbReference type="EMBL" id="JAASRN010000002">
    <property type="protein sequence ID" value="NIK74374.1"/>
    <property type="molecule type" value="Genomic_DNA"/>
</dbReference>
<dbReference type="GO" id="GO:0043190">
    <property type="term" value="C:ATP-binding cassette (ABC) transporter complex"/>
    <property type="evidence" value="ECO:0007669"/>
    <property type="project" value="InterPro"/>
</dbReference>
<keyword evidence="4" id="KW-1185">Reference proteome</keyword>
<organism evidence="3 4">
    <name type="scientific">Thermonema lapsum</name>
    <dbReference type="NCBI Taxonomy" id="28195"/>
    <lineage>
        <taxon>Bacteria</taxon>
        <taxon>Pseudomonadati</taxon>
        <taxon>Bacteroidota</taxon>
        <taxon>Cytophagia</taxon>
        <taxon>Cytophagales</taxon>
        <taxon>Thermonemataceae</taxon>
        <taxon>Thermonema</taxon>
    </lineage>
</organism>
<sequence length="304" mass="33663">MRKSIAYIVFCLWCLLGVVSAVQAQKVIFGISPMELSKQTTDVAPLLEEYLNKTLPFGVEVRMYPSVYDLVKALQEGKVQYAYINSFGYLLAKRNAALEVLAMRGTANGEPEVYSSCIVVPSTAALSSIEDIQEHAGEYPIIFTNITSTSGHLLPRLVLNKAGIQAEVYFNDIVFVGTHQAVIEYLSTGKPAVLACSYELLEGKTKEGGIDATAYKVLWKSEAIPHGPIICQSNLSAAHKEAMLNALRAIPEKAPDLWQIFAKKLWNSPQVRIIKGKESAFDYLQNLVNSDEELMFILDFYLAE</sequence>
<gene>
    <name evidence="3" type="ORF">FHS56_001887</name>
</gene>
<dbReference type="SUPFAM" id="SSF53850">
    <property type="entry name" value="Periplasmic binding protein-like II"/>
    <property type="match status" value="1"/>
</dbReference>
<dbReference type="Gene3D" id="3.40.190.10">
    <property type="entry name" value="Periplasmic binding protein-like II"/>
    <property type="match status" value="2"/>
</dbReference>
<dbReference type="RefSeq" id="WP_166919976.1">
    <property type="nucleotide sequence ID" value="NZ_JAASRN010000002.1"/>
</dbReference>
<evidence type="ECO:0000313" key="4">
    <source>
        <dbReference type="Proteomes" id="UP000537126"/>
    </source>
</evidence>
<evidence type="ECO:0000256" key="1">
    <source>
        <dbReference type="ARBA" id="ARBA00007162"/>
    </source>
</evidence>
<dbReference type="Pfam" id="PF12974">
    <property type="entry name" value="Phosphonate-bd"/>
    <property type="match status" value="1"/>
</dbReference>
<dbReference type="NCBIfam" id="TIGR01098">
    <property type="entry name" value="3A0109s03R"/>
    <property type="match status" value="1"/>
</dbReference>
<dbReference type="Proteomes" id="UP000537126">
    <property type="component" value="Unassembled WGS sequence"/>
</dbReference>
<dbReference type="InterPro" id="IPR005770">
    <property type="entry name" value="PhnD"/>
</dbReference>
<dbReference type="PANTHER" id="PTHR35841">
    <property type="entry name" value="PHOSPHONATES-BINDING PERIPLASMIC PROTEIN"/>
    <property type="match status" value="1"/>
</dbReference>
<accession>A0A846MRZ9</accession>
<comment type="similarity">
    <text evidence="1">Belongs to the phosphate/phosphite/phosphonate binding protein family.</text>
</comment>
<evidence type="ECO:0000256" key="2">
    <source>
        <dbReference type="ARBA" id="ARBA00022729"/>
    </source>
</evidence>
<name>A0A846MRZ9_9BACT</name>
<dbReference type="GO" id="GO:0055085">
    <property type="term" value="P:transmembrane transport"/>
    <property type="evidence" value="ECO:0007669"/>
    <property type="project" value="InterPro"/>
</dbReference>
<protein>
    <submittedName>
        <fullName evidence="3">Phosphonate transport system substrate-binding protein</fullName>
    </submittedName>
</protein>
<comment type="caution">
    <text evidence="3">The sequence shown here is derived from an EMBL/GenBank/DDBJ whole genome shotgun (WGS) entry which is preliminary data.</text>
</comment>